<reference evidence="2 3" key="1">
    <citation type="journal article" date="2012" name="J. Bacteriol.">
        <title>Complete genome sequences of Desulfosporosinus orientis DSM765T, Desulfosporosinus youngiae DSM17734T, Desulfosporosinus meridiei DSM13257T, and Desulfosporosinus acidiphilus DSM22704T.</title>
        <authorList>
            <person name="Pester M."/>
            <person name="Brambilla E."/>
            <person name="Alazard D."/>
            <person name="Rattei T."/>
            <person name="Weinmaier T."/>
            <person name="Han J."/>
            <person name="Lucas S."/>
            <person name="Lapidus A."/>
            <person name="Cheng J.F."/>
            <person name="Goodwin L."/>
            <person name="Pitluck S."/>
            <person name="Peters L."/>
            <person name="Ovchinnikova G."/>
            <person name="Teshima H."/>
            <person name="Detter J.C."/>
            <person name="Han C.S."/>
            <person name="Tapia R."/>
            <person name="Land M.L."/>
            <person name="Hauser L."/>
            <person name="Kyrpides N.C."/>
            <person name="Ivanova N.N."/>
            <person name="Pagani I."/>
            <person name="Huntmann M."/>
            <person name="Wei C.L."/>
            <person name="Davenport K.W."/>
            <person name="Daligault H."/>
            <person name="Chain P.S."/>
            <person name="Chen A."/>
            <person name="Mavromatis K."/>
            <person name="Markowitz V."/>
            <person name="Szeto E."/>
            <person name="Mikhailova N."/>
            <person name="Pati A."/>
            <person name="Wagner M."/>
            <person name="Woyke T."/>
            <person name="Ollivier B."/>
            <person name="Klenk H.P."/>
            <person name="Spring S."/>
            <person name="Loy A."/>
        </authorList>
    </citation>
    <scope>NUCLEOTIDE SEQUENCE [LARGE SCALE GENOMIC DNA]</scope>
    <source>
        <strain evidence="3">DSM 22704 / JCM 16185 / SJ4</strain>
    </source>
</reference>
<dbReference type="STRING" id="646529.Desaci_3202"/>
<dbReference type="Gene3D" id="1.10.3210.10">
    <property type="entry name" value="Hypothetical protein af1432"/>
    <property type="match status" value="1"/>
</dbReference>
<dbReference type="eggNOG" id="COG2206">
    <property type="taxonomic scope" value="Bacteria"/>
</dbReference>
<accession>I4D8H9</accession>
<evidence type="ECO:0000313" key="2">
    <source>
        <dbReference type="EMBL" id="AFM42103.1"/>
    </source>
</evidence>
<protein>
    <submittedName>
        <fullName evidence="2">Putative domain HDIG-containing protein</fullName>
    </submittedName>
</protein>
<dbReference type="NCBIfam" id="TIGR00277">
    <property type="entry name" value="HDIG"/>
    <property type="match status" value="1"/>
</dbReference>
<organism evidence="2 3">
    <name type="scientific">Desulfosporosinus acidiphilus (strain DSM 22704 / JCM 16185 / SJ4)</name>
    <dbReference type="NCBI Taxonomy" id="646529"/>
    <lineage>
        <taxon>Bacteria</taxon>
        <taxon>Bacillati</taxon>
        <taxon>Bacillota</taxon>
        <taxon>Clostridia</taxon>
        <taxon>Eubacteriales</taxon>
        <taxon>Desulfitobacteriaceae</taxon>
        <taxon>Desulfosporosinus</taxon>
    </lineage>
</organism>
<dbReference type="HOGENOM" id="CLU_124473_1_0_9"/>
<dbReference type="EMBL" id="CP003639">
    <property type="protein sequence ID" value="AFM42103.1"/>
    <property type="molecule type" value="Genomic_DNA"/>
</dbReference>
<evidence type="ECO:0000313" key="3">
    <source>
        <dbReference type="Proteomes" id="UP000002892"/>
    </source>
</evidence>
<dbReference type="Pfam" id="PF01966">
    <property type="entry name" value="HD"/>
    <property type="match status" value="1"/>
</dbReference>
<dbReference type="KEGG" id="dai:Desaci_3202"/>
<dbReference type="RefSeq" id="WP_014828093.1">
    <property type="nucleotide sequence ID" value="NC_018068.1"/>
</dbReference>
<evidence type="ECO:0000259" key="1">
    <source>
        <dbReference type="Pfam" id="PF01966"/>
    </source>
</evidence>
<gene>
    <name evidence="2" type="ordered locus">Desaci_3202</name>
</gene>
<dbReference type="InterPro" id="IPR006674">
    <property type="entry name" value="HD_domain"/>
</dbReference>
<dbReference type="InterPro" id="IPR006675">
    <property type="entry name" value="HDIG_dom"/>
</dbReference>
<feature type="domain" description="HD" evidence="1">
    <location>
        <begin position="45"/>
        <end position="162"/>
    </location>
</feature>
<dbReference type="AlphaFoldDB" id="I4D8H9"/>
<proteinExistence type="predicted"/>
<keyword evidence="3" id="KW-1185">Reference proteome</keyword>
<name>I4D8H9_DESAJ</name>
<dbReference type="Proteomes" id="UP000002892">
    <property type="component" value="Chromosome"/>
</dbReference>
<dbReference type="SUPFAM" id="SSF109604">
    <property type="entry name" value="HD-domain/PDEase-like"/>
    <property type="match status" value="1"/>
</dbReference>
<dbReference type="OrthoDB" id="68032at2"/>
<sequence>MFYRTHQFIEAFFPRIYPSELLWAKQILSPQANLLFLQQSKAEQRHALAVAKSLLPYQESLSSSEYLDLITAALLHDCGKSLTKIRLWQRVFIVLIQQLPQGIWSLLKNGPSLLAAPLQIADHHARWGSNLAQEIGLNSRVCLLINDHHSPNSKLGQMLYRADNQH</sequence>